<proteinExistence type="predicted"/>
<reference evidence="2" key="1">
    <citation type="journal article" date="2016" name="Front. Microbiol.">
        <title>Genome Sequence of the Piezophilic, Mesophilic Sulfate-Reducing Bacterium Desulfovibrio indicus J2T.</title>
        <authorList>
            <person name="Cao J."/>
            <person name="Maignien L."/>
            <person name="Shao Z."/>
            <person name="Alain K."/>
            <person name="Jebbar M."/>
        </authorList>
    </citation>
    <scope>NUCLEOTIDE SEQUENCE</scope>
    <source>
        <strain evidence="2">JCM 32048</strain>
    </source>
</reference>
<dbReference type="RefSeq" id="WP_238193139.1">
    <property type="nucleotide sequence ID" value="NZ_BPQJ01000047.1"/>
</dbReference>
<dbReference type="AlphaFoldDB" id="A0AA37M844"/>
<protein>
    <submittedName>
        <fullName evidence="2">Uncharacterized protein</fullName>
    </submittedName>
</protein>
<evidence type="ECO:0000313" key="2">
    <source>
        <dbReference type="EMBL" id="GJD65782.1"/>
    </source>
</evidence>
<feature type="region of interest" description="Disordered" evidence="1">
    <location>
        <begin position="49"/>
        <end position="71"/>
    </location>
</feature>
<evidence type="ECO:0000313" key="3">
    <source>
        <dbReference type="Proteomes" id="UP001055286"/>
    </source>
</evidence>
<organism evidence="2 3">
    <name type="scientific">Methylobacterium frigidaeris</name>
    <dbReference type="NCBI Taxonomy" id="2038277"/>
    <lineage>
        <taxon>Bacteria</taxon>
        <taxon>Pseudomonadati</taxon>
        <taxon>Pseudomonadota</taxon>
        <taxon>Alphaproteobacteria</taxon>
        <taxon>Hyphomicrobiales</taxon>
        <taxon>Methylobacteriaceae</taxon>
        <taxon>Methylobacterium</taxon>
    </lineage>
</organism>
<dbReference type="Proteomes" id="UP001055286">
    <property type="component" value="Unassembled WGS sequence"/>
</dbReference>
<accession>A0AA37M844</accession>
<dbReference type="EMBL" id="BPQJ01000047">
    <property type="protein sequence ID" value="GJD65782.1"/>
    <property type="molecule type" value="Genomic_DNA"/>
</dbReference>
<keyword evidence="3" id="KW-1185">Reference proteome</keyword>
<reference evidence="2" key="2">
    <citation type="submission" date="2021-08" db="EMBL/GenBank/DDBJ databases">
        <authorList>
            <person name="Tani A."/>
            <person name="Ola A."/>
            <person name="Ogura Y."/>
            <person name="Katsura K."/>
            <person name="Hayashi T."/>
        </authorList>
    </citation>
    <scope>NUCLEOTIDE SEQUENCE</scope>
    <source>
        <strain evidence="2">JCM 32048</strain>
    </source>
</reference>
<gene>
    <name evidence="2" type="ORF">MPEAHAMD_5977</name>
</gene>
<sequence>MATDENPHAYCTWCGSAPNRHLGEVECRSRAQALDCAWLNGVDRLLAEEPRAADPTPGRAADLPPAGPSMAEKSPLQMVQEARNAVAQAAALLLGHAEGLAMLRGVVLTPDPSPAPAVTPGRPYLIPDRQAEHAYRRAVMAAALFAGEHAAFDQVVAPRAAALRRAVEEFVGPRRGILPPHASSLREDVEARYGAEPGSVVAQAWRDHLAALAADYRPQLVRMR</sequence>
<evidence type="ECO:0000256" key="1">
    <source>
        <dbReference type="SAM" id="MobiDB-lite"/>
    </source>
</evidence>
<name>A0AA37M844_9HYPH</name>
<comment type="caution">
    <text evidence="2">The sequence shown here is derived from an EMBL/GenBank/DDBJ whole genome shotgun (WGS) entry which is preliminary data.</text>
</comment>